<gene>
    <name evidence="3" type="ORF">BDY17DRAFT_291611</name>
</gene>
<feature type="region of interest" description="Disordered" evidence="2">
    <location>
        <begin position="190"/>
        <end position="242"/>
    </location>
</feature>
<feature type="compositionally biased region" description="Polar residues" evidence="2">
    <location>
        <begin position="314"/>
        <end position="336"/>
    </location>
</feature>
<accession>A0A6A6Q3C0</accession>
<feature type="coiled-coil region" evidence="1">
    <location>
        <begin position="424"/>
        <end position="451"/>
    </location>
</feature>
<dbReference type="PANTHER" id="PTHR38701">
    <property type="entry name" value="CHROMOSOME 8, WHOLE GENOME SHOTGUN SEQUENCE"/>
    <property type="match status" value="1"/>
</dbReference>
<protein>
    <submittedName>
        <fullName evidence="3">Uncharacterized protein</fullName>
    </submittedName>
</protein>
<feature type="compositionally biased region" description="Low complexity" evidence="2">
    <location>
        <begin position="79"/>
        <end position="95"/>
    </location>
</feature>
<feature type="region of interest" description="Disordered" evidence="2">
    <location>
        <begin position="477"/>
        <end position="516"/>
    </location>
</feature>
<feature type="compositionally biased region" description="Polar residues" evidence="2">
    <location>
        <begin position="378"/>
        <end position="402"/>
    </location>
</feature>
<dbReference type="RefSeq" id="XP_033593073.1">
    <property type="nucleotide sequence ID" value="XM_033732688.1"/>
</dbReference>
<evidence type="ECO:0000313" key="3">
    <source>
        <dbReference type="EMBL" id="KAF2486504.1"/>
    </source>
</evidence>
<dbReference type="EMBL" id="MU001632">
    <property type="protein sequence ID" value="KAF2486504.1"/>
    <property type="molecule type" value="Genomic_DNA"/>
</dbReference>
<evidence type="ECO:0000256" key="2">
    <source>
        <dbReference type="SAM" id="MobiDB-lite"/>
    </source>
</evidence>
<feature type="compositionally biased region" description="Polar residues" evidence="2">
    <location>
        <begin position="294"/>
        <end position="306"/>
    </location>
</feature>
<dbReference type="OrthoDB" id="2555519at2759"/>
<feature type="region of interest" description="Disordered" evidence="2">
    <location>
        <begin position="1"/>
        <end position="161"/>
    </location>
</feature>
<feature type="compositionally biased region" description="Low complexity" evidence="2">
    <location>
        <begin position="21"/>
        <end position="39"/>
    </location>
</feature>
<feature type="region of interest" description="Disordered" evidence="2">
    <location>
        <begin position="254"/>
        <end position="354"/>
    </location>
</feature>
<organism evidence="3 4">
    <name type="scientific">Neohortaea acidophila</name>
    <dbReference type="NCBI Taxonomy" id="245834"/>
    <lineage>
        <taxon>Eukaryota</taxon>
        <taxon>Fungi</taxon>
        <taxon>Dikarya</taxon>
        <taxon>Ascomycota</taxon>
        <taxon>Pezizomycotina</taxon>
        <taxon>Dothideomycetes</taxon>
        <taxon>Dothideomycetidae</taxon>
        <taxon>Mycosphaerellales</taxon>
        <taxon>Teratosphaeriaceae</taxon>
        <taxon>Neohortaea</taxon>
    </lineage>
</organism>
<feature type="compositionally biased region" description="Low complexity" evidence="2">
    <location>
        <begin position="195"/>
        <end position="214"/>
    </location>
</feature>
<dbReference type="PANTHER" id="PTHR38701:SF1">
    <property type="entry name" value="UP-REGULATED DURING SEPTATION PROTEIN 1 DOMAIN-CONTAINING PROTEIN"/>
    <property type="match status" value="1"/>
</dbReference>
<name>A0A6A6Q3C0_9PEZI</name>
<proteinExistence type="predicted"/>
<dbReference type="AlphaFoldDB" id="A0A6A6Q3C0"/>
<sequence>MSSDRTTHPQRPPLKPSLSSNRTARVPVAPRVAAPNATVSVKAVASQPVSTVRSDPPGSRVRQTPTPVKDVFANGNITPRSSARSSRPGSASASPMGTPRQNPVVAAGAGEKRGYFVAREGTAGSKPQSMVGDGGRAQSPLVRSPTLSDLSPPSESRSFESRFFHASDVASQEPVVKKPEPPKKAQFFHADGMQEAESFSPAAASSSPVLSAVSEQKSHGPWVRAENAAPGPKSPPPILSPALSALSATSPFFAPASPILPGQRRSPSPSKENIHLSYRKGVSQIIGTRPTPAPRSTITSADNVQLASLHERQGSTGPTAASVGQHTKSLSVSSARPPSAFSGHRKSTTIEDTDPLASPLIHEIKAVSPSWAPKPQSDLPSIDTSLESPGSLPRSESLTSTKAVSELAAEARRERKVLDLEISNSSLLAINASLEREVRRQRAELKSFRRLSRAGRFSFAPADRGGSGSADLGALAEEDEEDGDNMSDGDLDDLSSDDEDESTLSSGEPLSLSAQDRLAKDEKRLNADLEKHRELLVQSQAMNQSLKRCMYATEDMIREGKKALEYHVRVSDVKLGGRVLSTHDDGEVDRREIEVADEAEGDDSVAQARTFLDTWTNVGEASVGSSEGGDRDSGIEVDRLLASAGTKGAGNPFATEPGRPPGLVDLGRFGSFS</sequence>
<keyword evidence="4" id="KW-1185">Reference proteome</keyword>
<reference evidence="3" key="1">
    <citation type="journal article" date="2020" name="Stud. Mycol.">
        <title>101 Dothideomycetes genomes: a test case for predicting lifestyles and emergence of pathogens.</title>
        <authorList>
            <person name="Haridas S."/>
            <person name="Albert R."/>
            <person name="Binder M."/>
            <person name="Bloem J."/>
            <person name="Labutti K."/>
            <person name="Salamov A."/>
            <person name="Andreopoulos B."/>
            <person name="Baker S."/>
            <person name="Barry K."/>
            <person name="Bills G."/>
            <person name="Bluhm B."/>
            <person name="Cannon C."/>
            <person name="Castanera R."/>
            <person name="Culley D."/>
            <person name="Daum C."/>
            <person name="Ezra D."/>
            <person name="Gonzalez J."/>
            <person name="Henrissat B."/>
            <person name="Kuo A."/>
            <person name="Liang C."/>
            <person name="Lipzen A."/>
            <person name="Lutzoni F."/>
            <person name="Magnuson J."/>
            <person name="Mondo S."/>
            <person name="Nolan M."/>
            <person name="Ohm R."/>
            <person name="Pangilinan J."/>
            <person name="Park H.-J."/>
            <person name="Ramirez L."/>
            <person name="Alfaro M."/>
            <person name="Sun H."/>
            <person name="Tritt A."/>
            <person name="Yoshinaga Y."/>
            <person name="Zwiers L.-H."/>
            <person name="Turgeon B."/>
            <person name="Goodwin S."/>
            <person name="Spatafora J."/>
            <person name="Crous P."/>
            <person name="Grigoriev I."/>
        </authorList>
    </citation>
    <scope>NUCLEOTIDE SEQUENCE</scope>
    <source>
        <strain evidence="3">CBS 113389</strain>
    </source>
</reference>
<evidence type="ECO:0000256" key="1">
    <source>
        <dbReference type="SAM" id="Coils"/>
    </source>
</evidence>
<keyword evidence="1" id="KW-0175">Coiled coil</keyword>
<evidence type="ECO:0000313" key="4">
    <source>
        <dbReference type="Proteomes" id="UP000799767"/>
    </source>
</evidence>
<feature type="compositionally biased region" description="Acidic residues" evidence="2">
    <location>
        <begin position="477"/>
        <end position="502"/>
    </location>
</feature>
<feature type="region of interest" description="Disordered" evidence="2">
    <location>
        <begin position="367"/>
        <end position="402"/>
    </location>
</feature>
<dbReference type="GeneID" id="54473690"/>
<feature type="region of interest" description="Disordered" evidence="2">
    <location>
        <begin position="645"/>
        <end position="673"/>
    </location>
</feature>
<dbReference type="Proteomes" id="UP000799767">
    <property type="component" value="Unassembled WGS sequence"/>
</dbReference>